<dbReference type="Pfam" id="PF19898">
    <property type="entry name" value="DUF6371"/>
    <property type="match status" value="1"/>
</dbReference>
<dbReference type="RefSeq" id="WP_130022577.1">
    <property type="nucleotide sequence ID" value="NZ_SEWF01000027.1"/>
</dbReference>
<proteinExistence type="predicted"/>
<dbReference type="OrthoDB" id="1068350at2"/>
<organism evidence="3 4">
    <name type="scientific">Emticicia agri</name>
    <dbReference type="NCBI Taxonomy" id="2492393"/>
    <lineage>
        <taxon>Bacteria</taxon>
        <taxon>Pseudomonadati</taxon>
        <taxon>Bacteroidota</taxon>
        <taxon>Cytophagia</taxon>
        <taxon>Cytophagales</taxon>
        <taxon>Leadbetterellaceae</taxon>
        <taxon>Emticicia</taxon>
    </lineage>
</organism>
<dbReference type="InterPro" id="IPR045951">
    <property type="entry name" value="DUF6371"/>
</dbReference>
<dbReference type="InterPro" id="IPR047731">
    <property type="entry name" value="Zinc_ribbon_put"/>
</dbReference>
<name>A0A4Q5LXJ2_9BACT</name>
<gene>
    <name evidence="3" type="ORF">EWM59_17625</name>
</gene>
<keyword evidence="4" id="KW-1185">Reference proteome</keyword>
<evidence type="ECO:0000313" key="4">
    <source>
        <dbReference type="Proteomes" id="UP000293162"/>
    </source>
</evidence>
<dbReference type="Pfam" id="PF21957">
    <property type="entry name" value="Zn_ribbon_16"/>
    <property type="match status" value="1"/>
</dbReference>
<feature type="domain" description="DUF6371" evidence="1">
    <location>
        <begin position="110"/>
        <end position="258"/>
    </location>
</feature>
<accession>A0A4Q5LXJ2</accession>
<dbReference type="EMBL" id="SEWF01000027">
    <property type="protein sequence ID" value="RYU94345.1"/>
    <property type="molecule type" value="Genomic_DNA"/>
</dbReference>
<evidence type="ECO:0000259" key="2">
    <source>
        <dbReference type="Pfam" id="PF21957"/>
    </source>
</evidence>
<dbReference type="NCBIfam" id="NF040506">
    <property type="entry name" value="PG0870_Nterm"/>
    <property type="match status" value="1"/>
</dbReference>
<sequence>MYNFEFILEPYSGSKSRHTCPNCGKNSCFSLYIHIETSEPLAYNVGRCNREIKCKYHYTPKQYFRDNKIDRSIQKWNKEENDFVIDLSKKESSFIETEIFKSSLKGYDKNNFISFLIKDLGEQKTSRLIDKYFVGTSKRWEGATVFWQIDIEGKIRTGKVILYNPDSGKRIKAPESYITWVHKLLNLEEYNLNQCLFGEHLLKGNSAKPLAIVESEKTAIIASAYFEEFIWLATGGISSLTPEKCIALKNRNVVLYPDSNGFEKWEQKAKILRKELNCKIQISDLLERKIPAEFRNEGYDLADFLININSKELDIK</sequence>
<evidence type="ECO:0000313" key="3">
    <source>
        <dbReference type="EMBL" id="RYU94345.1"/>
    </source>
</evidence>
<evidence type="ECO:0008006" key="5">
    <source>
        <dbReference type="Google" id="ProtNLM"/>
    </source>
</evidence>
<feature type="domain" description="Zinc beta-ribbon finger putative" evidence="2">
    <location>
        <begin position="4"/>
        <end position="68"/>
    </location>
</feature>
<evidence type="ECO:0000259" key="1">
    <source>
        <dbReference type="Pfam" id="PF19898"/>
    </source>
</evidence>
<comment type="caution">
    <text evidence="3">The sequence shown here is derived from an EMBL/GenBank/DDBJ whole genome shotgun (WGS) entry which is preliminary data.</text>
</comment>
<protein>
    <recommendedName>
        <fullName evidence="5">Toprim domain-containing protein</fullName>
    </recommendedName>
</protein>
<dbReference type="Proteomes" id="UP000293162">
    <property type="component" value="Unassembled WGS sequence"/>
</dbReference>
<dbReference type="AlphaFoldDB" id="A0A4Q5LXJ2"/>
<reference evidence="3 4" key="1">
    <citation type="submission" date="2019-02" db="EMBL/GenBank/DDBJ databases">
        <title>Bacterial novel species Emticicia sp. 17J42-9 isolated from soil.</title>
        <authorList>
            <person name="Jung H.-Y."/>
        </authorList>
    </citation>
    <scope>NUCLEOTIDE SEQUENCE [LARGE SCALE GENOMIC DNA]</scope>
    <source>
        <strain evidence="3 4">17J42-9</strain>
    </source>
</reference>